<evidence type="ECO:0000313" key="3">
    <source>
        <dbReference type="Proteomes" id="UP000007820"/>
    </source>
</evidence>
<reference evidence="1" key="2">
    <citation type="submission" date="2012-02" db="EMBL/GenBank/DDBJ databases">
        <title>Complete sequence of chromosome 2 of Prevotella dentalis DSM 3688.</title>
        <authorList>
            <consortium name="US DOE Joint Genome Institute (JGI-PGF)"/>
            <person name="Lucas S."/>
            <person name="Copeland A."/>
            <person name="Lapidus A."/>
            <person name="Glavina del Rio T."/>
            <person name="Dalin E."/>
            <person name="Tice H."/>
            <person name="Bruce D."/>
            <person name="Goodwin L."/>
            <person name="Pitluck S."/>
            <person name="Peters L."/>
            <person name="Mikhailova N."/>
            <person name="Chertkov O."/>
            <person name="Kyrpides N."/>
            <person name="Mavromatis K."/>
            <person name="Ivanova N."/>
            <person name="Brettin T."/>
            <person name="Detter J.C."/>
            <person name="Han C."/>
            <person name="Larimer F."/>
            <person name="Land M."/>
            <person name="Hauser L."/>
            <person name="Markowitz V."/>
            <person name="Cheng J.-F."/>
            <person name="Hugenholtz P."/>
            <person name="Woyke T."/>
            <person name="Wu D."/>
            <person name="Gronow S."/>
            <person name="Wellnitz S."/>
            <person name="Brambilla E."/>
            <person name="Klenk H.-P."/>
            <person name="Eisen J.A."/>
        </authorList>
    </citation>
    <scope>NUCLEOTIDE SEQUENCE [LARGE SCALE GENOMIC DNA]</scope>
    <source>
        <strain evidence="1">DSM 3688</strain>
    </source>
</reference>
<gene>
    <name evidence="1" type="ordered locus">Prede_2085</name>
    <name evidence="2" type="ORF">HMPREF9136_2269</name>
</gene>
<organism evidence="2 3">
    <name type="scientific">Prevotella dentalis (strain ATCC 49559 / DSM 3688 / JCM 13448 / NCTC 12043 / ES 2772)</name>
    <name type="common">Mitsuokella dentalis</name>
    <dbReference type="NCBI Taxonomy" id="908937"/>
    <lineage>
        <taxon>Bacteria</taxon>
        <taxon>Pseudomonadati</taxon>
        <taxon>Bacteroidota</taxon>
        <taxon>Bacteroidia</taxon>
        <taxon>Bacteroidales</taxon>
        <taxon>Prevotellaceae</taxon>
        <taxon>Prevotella</taxon>
    </lineage>
</organism>
<dbReference type="STRING" id="908937.Prede_2085"/>
<dbReference type="OrthoDB" id="1081621at2"/>
<dbReference type="EMBL" id="CP003369">
    <property type="protein sequence ID" value="AGB29360.1"/>
    <property type="molecule type" value="Genomic_DNA"/>
</dbReference>
<evidence type="ECO:0000313" key="4">
    <source>
        <dbReference type="Proteomes" id="UP000010862"/>
    </source>
</evidence>
<accession>F9D5Z1</accession>
<sequence>MRRRWLCRLGAAAAVLALGAGGWLGVRMLPATEADMRSAACLVRGRQSLCLVAAGDTLPLQTDTVEQQGVWINRHWWWPSCDGRVLTVKPAHSPRTAASWRGAANLRRWVEARRDSMAALLGRKETERKELAYYLRSHGVRDEGYTHIAVYAAGQRRETDSLRNVCRRLARVDTRGRLRLVERGDYTVTWFDGDGRPQQVSCHPAVTKVGRRGESLIIRTRRFMKPWGVYAVRNTPWLAPAHRRIIVVTVVPAGTRLPRHTLLTEGRLDRGRHDLPRLFAADGSAAFTRHGRFIGVVAGRQVGD</sequence>
<dbReference type="KEGG" id="pdt:Prede_2085"/>
<protein>
    <submittedName>
        <fullName evidence="2">Uncharacterized protein</fullName>
    </submittedName>
</protein>
<keyword evidence="4" id="KW-1185">Reference proteome</keyword>
<dbReference type="Proteomes" id="UP000007820">
    <property type="component" value="Unassembled WGS sequence"/>
</dbReference>
<dbReference type="AlphaFoldDB" id="F9D5Z1"/>
<evidence type="ECO:0000313" key="2">
    <source>
        <dbReference type="EMBL" id="EGQ12752.1"/>
    </source>
</evidence>
<name>F9D5Z1_PREDD</name>
<dbReference type="HOGENOM" id="CLU_914848_0_0_10"/>
<dbReference type="RefSeq" id="WP_005847159.1">
    <property type="nucleotide sequence ID" value="NC_019968.1"/>
</dbReference>
<dbReference type="PATRIC" id="fig|908937.9.peg.2210"/>
<dbReference type="EMBL" id="AFPW01000038">
    <property type="protein sequence ID" value="EGQ12752.1"/>
    <property type="molecule type" value="Genomic_DNA"/>
</dbReference>
<evidence type="ECO:0000313" key="1">
    <source>
        <dbReference type="EMBL" id="AGB29360.1"/>
    </source>
</evidence>
<dbReference type="Proteomes" id="UP000010862">
    <property type="component" value="Chromosome 2"/>
</dbReference>
<dbReference type="eggNOG" id="ENOG502ZQ9K">
    <property type="taxonomic scope" value="Bacteria"/>
</dbReference>
<reference evidence="2 3" key="1">
    <citation type="submission" date="2011-04" db="EMBL/GenBank/DDBJ databases">
        <authorList>
            <person name="Muzny D."/>
            <person name="Qin X."/>
            <person name="Deng J."/>
            <person name="Jiang H."/>
            <person name="Liu Y."/>
            <person name="Qu J."/>
            <person name="Song X.-Z."/>
            <person name="Zhang L."/>
            <person name="Thornton R."/>
            <person name="Coyle M."/>
            <person name="Francisco L."/>
            <person name="Jackson L."/>
            <person name="Javaid M."/>
            <person name="Korchina V."/>
            <person name="Kovar C."/>
            <person name="Mata R."/>
            <person name="Mathew T."/>
            <person name="Ngo R."/>
            <person name="Nguyen L."/>
            <person name="Nguyen N."/>
            <person name="Okwuonu G."/>
            <person name="Ongeri F."/>
            <person name="Pham C."/>
            <person name="Simmons D."/>
            <person name="Wilczek-Boney K."/>
            <person name="Hale W."/>
            <person name="Jakkamsetti A."/>
            <person name="Pham P."/>
            <person name="Ruth R."/>
            <person name="San Lucas F."/>
            <person name="Warren J."/>
            <person name="Zhang J."/>
            <person name="Zhao Z."/>
            <person name="Zhou C."/>
            <person name="Zhu D."/>
            <person name="Lee S."/>
            <person name="Bess C."/>
            <person name="Blankenburg K."/>
            <person name="Forbes L."/>
            <person name="Fu Q."/>
            <person name="Gubbala S."/>
            <person name="Hirani K."/>
            <person name="Jayaseelan J.C."/>
            <person name="Lara F."/>
            <person name="Munidasa M."/>
            <person name="Palculict T."/>
            <person name="Patil S."/>
            <person name="Pu L.-L."/>
            <person name="Saada N."/>
            <person name="Tang L."/>
            <person name="Weissenberger G."/>
            <person name="Zhu Y."/>
            <person name="Hemphill L."/>
            <person name="Shang Y."/>
            <person name="Youmans B."/>
            <person name="Ayvaz T."/>
            <person name="Ross M."/>
            <person name="Santibanez J."/>
            <person name="Aqrawi P."/>
            <person name="Gross S."/>
            <person name="Joshi V."/>
            <person name="Fowler G."/>
            <person name="Nazareth L."/>
            <person name="Reid J."/>
            <person name="Worley K."/>
            <person name="Petrosino J."/>
            <person name="Highlander S."/>
            <person name="Gibbs R."/>
        </authorList>
    </citation>
    <scope>NUCLEOTIDE SEQUENCE [LARGE SCALE GENOMIC DNA]</scope>
    <source>
        <strain evidence="2 3">DSM 3688</strain>
    </source>
</reference>
<proteinExistence type="predicted"/>